<dbReference type="SUPFAM" id="SSF52768">
    <property type="entry name" value="Arginase/deacetylase"/>
    <property type="match status" value="1"/>
</dbReference>
<comment type="similarity">
    <text evidence="4">Belongs to the arginase family.</text>
</comment>
<accession>A0A2K9DPL3</accession>
<keyword evidence="3" id="KW-0464">Manganese</keyword>
<sequence length="270" mass="27170">MTRFLVVPQWQGSPAPRAMLLVDGAEAIAGDLPRAATTRVEVPAEAGEELETGIRRFSALNRVAEAVGAALVTGDEPALVIGGDCGVALPAIAHAARTHTDLAVVWFDAHGDLHTPTTSPSGAFAGMALRAVVATSALPGGGAVAEDRTVLVGTRELDEPERAFLDTSAVRVVDADAAAEANALVDAVAATGAQAVYIHVDLDVLDPAVLAGVSRPVPFGLTLAQLTAAIGAVRSRFPLAGASLSGFAPASPAAAVDDLGTILRVVGALA</sequence>
<dbReference type="CDD" id="cd09999">
    <property type="entry name" value="Arginase-like_1"/>
    <property type="match status" value="1"/>
</dbReference>
<dbReference type="PROSITE" id="PS51409">
    <property type="entry name" value="ARGINASE_2"/>
    <property type="match status" value="1"/>
</dbReference>
<evidence type="ECO:0000256" key="2">
    <source>
        <dbReference type="ARBA" id="ARBA00022801"/>
    </source>
</evidence>
<keyword evidence="1" id="KW-0479">Metal-binding</keyword>
<dbReference type="AlphaFoldDB" id="A0A2K9DPL3"/>
<proteinExistence type="inferred from homology"/>
<evidence type="ECO:0000313" key="5">
    <source>
        <dbReference type="EMBL" id="AUG30328.1"/>
    </source>
</evidence>
<dbReference type="PANTHER" id="PTHR43782">
    <property type="entry name" value="ARGINASE"/>
    <property type="match status" value="1"/>
</dbReference>
<dbReference type="EMBL" id="CP025299">
    <property type="protein sequence ID" value="AUG30328.1"/>
    <property type="molecule type" value="Genomic_DNA"/>
</dbReference>
<keyword evidence="2" id="KW-0378">Hydrolase</keyword>
<reference evidence="5 6" key="1">
    <citation type="submission" date="2017-12" db="EMBL/GenBank/DDBJ databases">
        <title>Isolation and characterization of estrogens degradatiion strain Microbacterium hominis SJTG1.</title>
        <authorList>
            <person name="Xiong W."/>
            <person name="Yin C."/>
            <person name="Zheng D."/>
            <person name="Liang R."/>
        </authorList>
    </citation>
    <scope>NUCLEOTIDE SEQUENCE [LARGE SCALE GENOMIC DNA]</scope>
    <source>
        <strain evidence="5 6">SJTG1</strain>
    </source>
</reference>
<dbReference type="Gene3D" id="3.40.800.10">
    <property type="entry name" value="Ureohydrolase domain"/>
    <property type="match status" value="1"/>
</dbReference>
<dbReference type="PANTHER" id="PTHR43782:SF3">
    <property type="entry name" value="ARGINASE"/>
    <property type="match status" value="1"/>
</dbReference>
<protein>
    <submittedName>
        <fullName evidence="5">Arginase</fullName>
    </submittedName>
</protein>
<dbReference type="PRINTS" id="PR00116">
    <property type="entry name" value="ARGINASE"/>
</dbReference>
<evidence type="ECO:0000256" key="1">
    <source>
        <dbReference type="ARBA" id="ARBA00022723"/>
    </source>
</evidence>
<dbReference type="Pfam" id="PF00491">
    <property type="entry name" value="Arginase"/>
    <property type="match status" value="1"/>
</dbReference>
<dbReference type="KEGG" id="mhos:CXR34_13305"/>
<name>A0A2K9DPL3_9MICO</name>
<gene>
    <name evidence="5" type="ORF">CXR34_13305</name>
</gene>
<organism evidence="5 6">
    <name type="scientific">Microbacterium hominis</name>
    <dbReference type="NCBI Taxonomy" id="162426"/>
    <lineage>
        <taxon>Bacteria</taxon>
        <taxon>Bacillati</taxon>
        <taxon>Actinomycetota</taxon>
        <taxon>Actinomycetes</taxon>
        <taxon>Micrococcales</taxon>
        <taxon>Microbacteriaceae</taxon>
        <taxon>Microbacterium</taxon>
    </lineage>
</organism>
<dbReference type="InterPro" id="IPR023696">
    <property type="entry name" value="Ureohydrolase_dom_sf"/>
</dbReference>
<dbReference type="GO" id="GO:0030145">
    <property type="term" value="F:manganese ion binding"/>
    <property type="evidence" value="ECO:0007669"/>
    <property type="project" value="TreeGrafter"/>
</dbReference>
<evidence type="ECO:0000256" key="3">
    <source>
        <dbReference type="ARBA" id="ARBA00023211"/>
    </source>
</evidence>
<dbReference type="Proteomes" id="UP000233276">
    <property type="component" value="Chromosome"/>
</dbReference>
<dbReference type="GO" id="GO:0004053">
    <property type="term" value="F:arginase activity"/>
    <property type="evidence" value="ECO:0007669"/>
    <property type="project" value="TreeGrafter"/>
</dbReference>
<dbReference type="RefSeq" id="WP_101306658.1">
    <property type="nucleotide sequence ID" value="NZ_CP025299.1"/>
</dbReference>
<evidence type="ECO:0000256" key="4">
    <source>
        <dbReference type="PROSITE-ProRule" id="PRU00742"/>
    </source>
</evidence>
<evidence type="ECO:0000313" key="6">
    <source>
        <dbReference type="Proteomes" id="UP000233276"/>
    </source>
</evidence>
<dbReference type="GO" id="GO:0005829">
    <property type="term" value="C:cytosol"/>
    <property type="evidence" value="ECO:0007669"/>
    <property type="project" value="TreeGrafter"/>
</dbReference>
<dbReference type="InterPro" id="IPR006035">
    <property type="entry name" value="Ureohydrolase"/>
</dbReference>